<sequence length="640" mass="74285">MSFMSFSYKFRRKIKFFIFLFLCVFCLWFILYGRSLDVSGLSSSEEISKKEKNNVNETRYSREQDLSGVSDNINQRDPREISHYIHSIPSPNTDYNSESPHIPNMSERHSVNTRLDAYSRLHNMNYYHNQAGIRQFDRYNDYETLGAYRNIVASLFLNISAEIRQNNPVNSTDQASSPISRRNFLHSNNQETFKINRIHSTLTKRDKGLLIFSYLNNMSDQSSSYKQFFKSDNVTQFKRWYIKSDCEISPCADAETYKNSVEILPDAFLLAEKASIDCQSMCNYHAQIENLDFISFLEKCVENHNNSISDPENQINFTNKSFCINFVEKIISGISTNEKADAYDDSTDIFSLEFEALLEKVLHKYNENILILINCQNDLSKLASCVKTYLYGLEFKFDGSYCPKGRILKNKEGFLLISAIGKQVLKSIVADIKEDKTESLREKIDIYKNSYNDQFSVIENSNEFIIKKDKLKEFSRTFYNPCLLKILQNCRFSNIISQDLPKSGVKQSHSFHEALIQNQNFDQRISFANIKLSIEDLKNLLYSDEYLTNSEVFFSQQFHIKSPYADEINTLKTLRDGESELNKYGIEIPTGFLDLTDLFVMNEPLRMSNTYTNLSDKLNVFKCHIYRVTLNPTVGTKLCA</sequence>
<feature type="non-terminal residue" evidence="2">
    <location>
        <position position="640"/>
    </location>
</feature>
<dbReference type="InParanoid" id="J9DRS0"/>
<accession>J9DRS0</accession>
<dbReference type="HOGENOM" id="CLU_427600_0_0_1"/>
<proteinExistence type="predicted"/>
<feature type="region of interest" description="Disordered" evidence="1">
    <location>
        <begin position="47"/>
        <end position="74"/>
    </location>
</feature>
<dbReference type="EMBL" id="AFBI03000317">
    <property type="protein sequence ID" value="EJW05265.1"/>
    <property type="molecule type" value="Genomic_DNA"/>
</dbReference>
<organism evidence="2 3">
    <name type="scientific">Edhazardia aedis (strain USNM 41457)</name>
    <name type="common">Microsporidian parasite</name>
    <dbReference type="NCBI Taxonomy" id="1003232"/>
    <lineage>
        <taxon>Eukaryota</taxon>
        <taxon>Fungi</taxon>
        <taxon>Fungi incertae sedis</taxon>
        <taxon>Microsporidia</taxon>
        <taxon>Edhazardia</taxon>
    </lineage>
</organism>
<dbReference type="AlphaFoldDB" id="J9DRS0"/>
<name>J9DRS0_EDHAE</name>
<feature type="compositionally biased region" description="Basic and acidic residues" evidence="1">
    <location>
        <begin position="47"/>
        <end position="65"/>
    </location>
</feature>
<comment type="caution">
    <text evidence="2">The sequence shown here is derived from an EMBL/GenBank/DDBJ whole genome shotgun (WGS) entry which is preliminary data.</text>
</comment>
<reference evidence="3" key="2">
    <citation type="submission" date="2015-07" db="EMBL/GenBank/DDBJ databases">
        <title>Contrasting host-pathogen interactions and genome evolution in two generalist and specialist microsporidian pathogens of mosquitoes.</title>
        <authorList>
            <consortium name="The Broad Institute Genomics Platform"/>
            <consortium name="The Broad Institute Genome Sequencing Center for Infectious Disease"/>
            <person name="Cuomo C.A."/>
            <person name="Sanscrainte N.D."/>
            <person name="Goldberg J.M."/>
            <person name="Heiman D."/>
            <person name="Young S."/>
            <person name="Zeng Q."/>
            <person name="Becnel J.J."/>
            <person name="Birren B.W."/>
        </authorList>
    </citation>
    <scope>NUCLEOTIDE SEQUENCE [LARGE SCALE GENOMIC DNA]</scope>
    <source>
        <strain evidence="3">USNM 41457</strain>
    </source>
</reference>
<evidence type="ECO:0000313" key="2">
    <source>
        <dbReference type="EMBL" id="EJW05265.1"/>
    </source>
</evidence>
<gene>
    <name evidence="2" type="ORF">EDEG_04094</name>
</gene>
<dbReference type="Proteomes" id="UP000003163">
    <property type="component" value="Unassembled WGS sequence"/>
</dbReference>
<evidence type="ECO:0000256" key="1">
    <source>
        <dbReference type="SAM" id="MobiDB-lite"/>
    </source>
</evidence>
<keyword evidence="3" id="KW-1185">Reference proteome</keyword>
<reference evidence="2 3" key="1">
    <citation type="submission" date="2011-08" db="EMBL/GenBank/DDBJ databases">
        <authorList>
            <person name="Liu Z.J."/>
            <person name="Shi F.L."/>
            <person name="Lu J.Q."/>
            <person name="Li M."/>
            <person name="Wang Z.L."/>
        </authorList>
    </citation>
    <scope>NUCLEOTIDE SEQUENCE [LARGE SCALE GENOMIC DNA]</scope>
    <source>
        <strain evidence="2 3">USNM 41457</strain>
    </source>
</reference>
<protein>
    <submittedName>
        <fullName evidence="2">Uncharacterized protein</fullName>
    </submittedName>
</protein>
<evidence type="ECO:0000313" key="3">
    <source>
        <dbReference type="Proteomes" id="UP000003163"/>
    </source>
</evidence>
<dbReference type="VEuPathDB" id="MicrosporidiaDB:EDEG_04094"/>